<gene>
    <name evidence="7" type="primary">ESPL1</name>
</gene>
<feature type="region of interest" description="Disordered" evidence="5">
    <location>
        <begin position="1474"/>
        <end position="1508"/>
    </location>
</feature>
<evidence type="ECO:0000313" key="7">
    <source>
        <dbReference type="Ensembl" id="ENSCJPP00005008975.1"/>
    </source>
</evidence>
<dbReference type="RefSeq" id="XP_015705843.1">
    <property type="nucleotide sequence ID" value="XM_015850357.2"/>
</dbReference>
<sequence length="2220" mass="242249">MKRLKGANFVSRTASLESTEELLTELLQCLSSSTAVQGSAQSTVCDRILRACVQRVGEPSCDLTHTNAVMALAEAACRGFVCSSTAPPTPLYLEKILFHLLKNMAARGYRDACRRAAELILAQLRAHQQHHAPSPNFSAIAHSCFSTLWGTKGTLRDRLQALRFVLLLEDEEGAALPLVPPFFTSQVARQLVAVASTLSKASQAPSLSCLGRELQGVLTSLREDMARPPSLPQALCLLELLLEQCRQLCRGGCYGEAEAAVRDARGFLGGSKVCSEALALLEAGVQLSRVLAQKVGSAGPALAQAAAALGGAGKVSGRILRVLAEGCQLVTMSLSERARSSQQQPLPPEDVLQLCAFVEGHCRVLGLLLAMVPPDGTKQRLVLKQLLHRSLQLFTSFACDTFRSSQVSGWSGQQQLTSGCRDTVMQMLDVPEGLPQGEQVKYLDLTASCVFKLTYIFYSQNLHKEASSISELICKRLKKIDAFRFPEIPPEKLHRCFRLQVESYRKLGQLQNALASCVLWLTSLRGRIGELLAEPISFWAKVKVDSVKQGGAEDLRLRTLKEELSAQHLDTDTLVAVLFAELRAYKSIRADTGQERYDVLCDLLEICSEDSGRLQERAASLVELAQVLCYHNYAQQINCSALDSVHEALRLLDLVPRNDENQEQLLDDRAQALLWLYICTLESKLEEGIAREQRVKALGQRILEDFEPNDLNYESKLQEDAFLNSGISFNLVTELAQSKNLDDALALWKQLLASQGVPAVRSLEQTVASLCVTAALYRLMDKPLQAMESYLLVRALCTALGDDLGTARALCQVTKLLLQLECPGYAKLFLEEAESCLQRADRDSDFYLLLQQTCLVLRSQLYCASHRIKDGTALLLEVLQNPALQKTSKVWYMLQAQALQLTATYLSLPPTQLSPEFRQHIFEQGWKTPETALSEAYKLLRGITLLLMGSNMLGSHKSITDIPFIDCGENVLQKWQVLADLLDCSERLVVLLSRVEVMCKAKTFCLEAFKLAVKLQVVRWCASFLVLKAQLELQQNELELSRWNLQQALFLLESGTKFEADEKLRGPLKILPRKGKLEGRKQQDEGSEQPAEDEGFLKGPVLEFVAMVSGLEKADELSSSPQLKPKKKKRPAFLTHPTACPCCLCSDLTLSSLCLRWLLCCARVELAAGSAAEGLGLIQVTLQRCGTVGPRFAVLLQDKLGSGHEAPALKLLDDLVATGYATLALHSLSGAWPEEKLQEHLKAALSFLASCSPHLPSLGVSRASLLLAKATAAVCCLAAKHKGSVDSVFASAWAWQPALLSPTEPKAAAAVPKMDKAQSKKLKSKAATTAAPVLKPKTKKTQREKPPSVGDINDAFLVSNSDTELPAAAAQAVTTSCTLHPSASPRSKARARGSVASPACKRRGKKSQKAKTTGNKDVFAVGDLDSEVPPTVIRPAVEPSTLRHKPSCPPAKTCTQGAVMPLRPRAPFTVFSETSLPPSKSQLLKAPKARGKTRSRLPVTFGDDSDEGLKSVLSPIASKAPVTSCKTPRSVSCSQRALRTRAVEVGGSQLGSSVGRGSRSSTRPQRGRRVEGTEKKEQVAHRAPSGKGDEEQELLSAIKEEEKVEEQISVSSLQASEDGAKGRIQCRQEGMDTELEGLRQEAGEQVLAQPRPGSTEPLCLSSLHEVLPTVDDTSSLDTARGFLKSAFSCISHCPPGTLYSQLCQLLALATGDQDPITTAYLLAESVSVTTRHQLLTIIHKKLNKEKKSVAEMAEQLQGLTLQDEDTTSRHHHLTELQDLFSFSPTGLGPQACTSFSEQLQQIPAGVTVCVLTLVSIQPTSVGDTLLLTRLERGNAPITVRISTAHNKTTLSSVLRDFDSIQKKQKEASSYTDKRDWWLCRYNLDQRMKNLIETLEMQVLGCWKAALLPAAQDPLLAEEAAHLSAQLQQCGWRGKDPNLLKVVLNAAALLSPADVQALAVGLCPAQPSRAQLLLQEALDKRKNIKREPGGSVILVLDKHMQKLPWESITCLKDLPITRLPSLRFLFSYALAQKRTNSVLCRGVDPSKTFYVLNPQNNLASTEQSFRSWFESEPGWKGVTGSVPSQEQMQAALLEHDLYIYAGHGAGARLLDGQTIAQLQCRAVALLFGCSSAALAVRGSLEGTGIVLKYIMAGCPLILGTLWDVTDRDIDRYAESLLRAWLGAPRPGAPLLRYVAEARNAPRLQHLTGAAPVAYGLPVALQ</sequence>
<reference evidence="7" key="2">
    <citation type="submission" date="2025-09" db="UniProtKB">
        <authorList>
            <consortium name="Ensembl"/>
        </authorList>
    </citation>
    <scope>IDENTIFICATION</scope>
</reference>
<dbReference type="GO" id="GO:0072686">
    <property type="term" value="C:mitotic spindle"/>
    <property type="evidence" value="ECO:0007669"/>
    <property type="project" value="TreeGrafter"/>
</dbReference>
<dbReference type="GeneID" id="107306949"/>
<organism evidence="7 8">
    <name type="scientific">Coturnix japonica</name>
    <name type="common">Japanese quail</name>
    <name type="synonym">Coturnix coturnix japonica</name>
    <dbReference type="NCBI Taxonomy" id="93934"/>
    <lineage>
        <taxon>Eukaryota</taxon>
        <taxon>Metazoa</taxon>
        <taxon>Chordata</taxon>
        <taxon>Craniata</taxon>
        <taxon>Vertebrata</taxon>
        <taxon>Euteleostomi</taxon>
        <taxon>Archelosauria</taxon>
        <taxon>Archosauria</taxon>
        <taxon>Dinosauria</taxon>
        <taxon>Saurischia</taxon>
        <taxon>Theropoda</taxon>
        <taxon>Coelurosauria</taxon>
        <taxon>Aves</taxon>
        <taxon>Neognathae</taxon>
        <taxon>Galloanserae</taxon>
        <taxon>Galliformes</taxon>
        <taxon>Phasianidae</taxon>
        <taxon>Perdicinae</taxon>
        <taxon>Coturnix</taxon>
    </lineage>
</organism>
<name>A0A8C2T8W8_COTJA</name>
<reference evidence="7" key="1">
    <citation type="submission" date="2025-08" db="UniProtKB">
        <authorList>
            <consortium name="Ensembl"/>
        </authorList>
    </citation>
    <scope>IDENTIFICATION</scope>
</reference>
<keyword evidence="3" id="KW-0378">Hydrolase</keyword>
<dbReference type="GO" id="GO:0000070">
    <property type="term" value="P:mitotic sister chromatid segregation"/>
    <property type="evidence" value="ECO:0007669"/>
    <property type="project" value="Ensembl"/>
</dbReference>
<dbReference type="PANTHER" id="PTHR12792:SF0">
    <property type="entry name" value="SEPARIN"/>
    <property type="match status" value="1"/>
</dbReference>
<feature type="region of interest" description="Disordered" evidence="5">
    <location>
        <begin position="1379"/>
        <end position="1413"/>
    </location>
</feature>
<accession>A0A8C2T8W8</accession>
<dbReference type="OrthoDB" id="10255632at2759"/>
<dbReference type="GO" id="GO:0006508">
    <property type="term" value="P:proteolysis"/>
    <property type="evidence" value="ECO:0007669"/>
    <property type="project" value="InterPro"/>
</dbReference>
<keyword evidence="4" id="KW-0159">Chromosome partition</keyword>
<dbReference type="KEGG" id="cjo:107306949"/>
<evidence type="ECO:0000313" key="8">
    <source>
        <dbReference type="Proteomes" id="UP000694412"/>
    </source>
</evidence>
<dbReference type="GeneTree" id="ENSGT00390000004990"/>
<feature type="compositionally biased region" description="Basic and acidic residues" evidence="5">
    <location>
        <begin position="1568"/>
        <end position="1580"/>
    </location>
</feature>
<dbReference type="PANTHER" id="PTHR12792">
    <property type="entry name" value="EXTRA SPINDLE POLES 1-RELATED"/>
    <property type="match status" value="1"/>
</dbReference>
<dbReference type="Proteomes" id="UP000694412">
    <property type="component" value="Unassembled WGS sequence"/>
</dbReference>
<dbReference type="Ensembl" id="ENSCJPT00005013486.1">
    <property type="protein sequence ID" value="ENSCJPP00005008975.1"/>
    <property type="gene ID" value="ENSCJPG00005007953.1"/>
</dbReference>
<comment type="catalytic activity">
    <reaction evidence="1">
        <text>All bonds known to be hydrolyzed by this endopeptidase have arginine in P1 and an acidic residue in P4. P6 is often occupied by an acidic residue or by a hydroxy-amino-acid residue, the phosphorylation of which enhances cleavage.</text>
        <dbReference type="EC" id="3.4.22.49"/>
    </reaction>
</comment>
<dbReference type="InterPro" id="IPR005314">
    <property type="entry name" value="Peptidase_C50"/>
</dbReference>
<proteinExistence type="predicted"/>
<evidence type="ECO:0000256" key="4">
    <source>
        <dbReference type="ARBA" id="ARBA00022829"/>
    </source>
</evidence>
<evidence type="ECO:0000256" key="5">
    <source>
        <dbReference type="SAM" id="MobiDB-lite"/>
    </source>
</evidence>
<dbReference type="CTD" id="9700"/>
<evidence type="ECO:0000256" key="2">
    <source>
        <dbReference type="ARBA" id="ARBA00012489"/>
    </source>
</evidence>
<feature type="domain" description="Peptidase C50" evidence="6">
    <location>
        <begin position="2044"/>
        <end position="2139"/>
    </location>
</feature>
<dbReference type="InterPro" id="IPR030397">
    <property type="entry name" value="SEPARIN_core_dom"/>
</dbReference>
<feature type="compositionally biased region" description="Low complexity" evidence="5">
    <location>
        <begin position="1545"/>
        <end position="1561"/>
    </location>
</feature>
<dbReference type="GO" id="GO:0005813">
    <property type="term" value="C:centrosome"/>
    <property type="evidence" value="ECO:0007669"/>
    <property type="project" value="Ensembl"/>
</dbReference>
<dbReference type="GO" id="GO:0051307">
    <property type="term" value="P:meiotic chromosome separation"/>
    <property type="evidence" value="ECO:0007669"/>
    <property type="project" value="TreeGrafter"/>
</dbReference>
<dbReference type="GO" id="GO:0005737">
    <property type="term" value="C:cytoplasm"/>
    <property type="evidence" value="ECO:0007669"/>
    <property type="project" value="TreeGrafter"/>
</dbReference>
<dbReference type="GO" id="GO:0005634">
    <property type="term" value="C:nucleus"/>
    <property type="evidence" value="ECO:0007669"/>
    <property type="project" value="InterPro"/>
</dbReference>
<evidence type="ECO:0000256" key="1">
    <source>
        <dbReference type="ARBA" id="ARBA00000451"/>
    </source>
</evidence>
<evidence type="ECO:0000256" key="3">
    <source>
        <dbReference type="ARBA" id="ARBA00022801"/>
    </source>
</evidence>
<dbReference type="EC" id="3.4.22.49" evidence="2"/>
<feature type="region of interest" description="Disordered" evidence="5">
    <location>
        <begin position="1315"/>
        <end position="1353"/>
    </location>
</feature>
<dbReference type="Pfam" id="PF03568">
    <property type="entry name" value="Separin_C"/>
    <property type="match status" value="1"/>
</dbReference>
<feature type="compositionally biased region" description="Basic residues" evidence="5">
    <location>
        <begin position="1400"/>
        <end position="1409"/>
    </location>
</feature>
<dbReference type="PROSITE" id="PS51700">
    <property type="entry name" value="SEPARIN"/>
    <property type="match status" value="1"/>
</dbReference>
<keyword evidence="8" id="KW-1185">Reference proteome</keyword>
<dbReference type="GO" id="GO:0004197">
    <property type="term" value="F:cysteine-type endopeptidase activity"/>
    <property type="evidence" value="ECO:0007669"/>
    <property type="project" value="InterPro"/>
</dbReference>
<evidence type="ECO:0000259" key="6">
    <source>
        <dbReference type="PROSITE" id="PS51700"/>
    </source>
</evidence>
<feature type="region of interest" description="Disordered" evidence="5">
    <location>
        <begin position="1544"/>
        <end position="1593"/>
    </location>
</feature>
<protein>
    <recommendedName>
        <fullName evidence="2">separase</fullName>
        <ecNumber evidence="2">3.4.22.49</ecNumber>
    </recommendedName>
</protein>